<gene>
    <name evidence="2" type="ORF">IMZ08_04360</name>
</gene>
<name>A0ABR9QFL8_9BACI</name>
<dbReference type="RefSeq" id="WP_193470696.1">
    <property type="nucleotide sequence ID" value="NZ_JADCLJ010000007.1"/>
</dbReference>
<evidence type="ECO:0000313" key="3">
    <source>
        <dbReference type="Proteomes" id="UP001516662"/>
    </source>
</evidence>
<protein>
    <submittedName>
        <fullName evidence="2">Uncharacterized protein</fullName>
    </submittedName>
</protein>
<reference evidence="2 3" key="1">
    <citation type="submission" date="2020-10" db="EMBL/GenBank/DDBJ databases">
        <title>Bacillus sp. HD4P25, an endophyte from a halophyte.</title>
        <authorList>
            <person name="Sun J.-Q."/>
        </authorList>
    </citation>
    <scope>NUCLEOTIDE SEQUENCE [LARGE SCALE GENOMIC DNA]</scope>
    <source>
        <strain evidence="2 3">YIM 93174</strain>
    </source>
</reference>
<evidence type="ECO:0000256" key="1">
    <source>
        <dbReference type="SAM" id="MobiDB-lite"/>
    </source>
</evidence>
<feature type="compositionally biased region" description="Polar residues" evidence="1">
    <location>
        <begin position="8"/>
        <end position="18"/>
    </location>
</feature>
<comment type="caution">
    <text evidence="2">The sequence shown here is derived from an EMBL/GenBank/DDBJ whole genome shotgun (WGS) entry which is preliminary data.</text>
</comment>
<dbReference type="EMBL" id="JADCLJ010000007">
    <property type="protein sequence ID" value="MBE4907292.1"/>
    <property type="molecule type" value="Genomic_DNA"/>
</dbReference>
<dbReference type="Proteomes" id="UP001516662">
    <property type="component" value="Unassembled WGS sequence"/>
</dbReference>
<evidence type="ECO:0000313" key="2">
    <source>
        <dbReference type="EMBL" id="MBE4907292.1"/>
    </source>
</evidence>
<keyword evidence="3" id="KW-1185">Reference proteome</keyword>
<sequence>MPEKNQGRNEQFQKTNEGNAAYPEYSDREHADNKTSLEETKEGNCGYPE</sequence>
<organism evidence="2 3">
    <name type="scientific">Litchfieldia luteola</name>
    <dbReference type="NCBI Taxonomy" id="682179"/>
    <lineage>
        <taxon>Bacteria</taxon>
        <taxon>Bacillati</taxon>
        <taxon>Bacillota</taxon>
        <taxon>Bacilli</taxon>
        <taxon>Bacillales</taxon>
        <taxon>Bacillaceae</taxon>
        <taxon>Litchfieldia</taxon>
    </lineage>
</organism>
<feature type="region of interest" description="Disordered" evidence="1">
    <location>
        <begin position="1"/>
        <end position="49"/>
    </location>
</feature>
<feature type="compositionally biased region" description="Basic and acidic residues" evidence="1">
    <location>
        <begin position="25"/>
        <end position="42"/>
    </location>
</feature>
<proteinExistence type="predicted"/>
<accession>A0ABR9QFL8</accession>